<reference evidence="4" key="1">
    <citation type="submission" date="2009-09" db="EMBL/GenBank/DDBJ databases">
        <title>The complete chromosome of Desulfohalobium retbaense DSM 5692.</title>
        <authorList>
            <consortium name="US DOE Joint Genome Institute (JGI-PGF)"/>
            <person name="Lucas S."/>
            <person name="Copeland A."/>
            <person name="Lapidus A."/>
            <person name="Glavina del Rio T."/>
            <person name="Dalin E."/>
            <person name="Tice H."/>
            <person name="Bruce D."/>
            <person name="Goodwin L."/>
            <person name="Pitluck S."/>
            <person name="Kyrpides N."/>
            <person name="Mavromatis K."/>
            <person name="Ivanova N."/>
            <person name="Mikhailova N."/>
            <person name="Munk A.C."/>
            <person name="Brettin T."/>
            <person name="Detter J.C."/>
            <person name="Han C."/>
            <person name="Tapia R."/>
            <person name="Larimer F."/>
            <person name="Land M."/>
            <person name="Hauser L."/>
            <person name="Markowitz V."/>
            <person name="Cheng J.-F."/>
            <person name="Hugenholtz P."/>
            <person name="Woyke T."/>
            <person name="Wu D."/>
            <person name="Spring S."/>
            <person name="Klenk H.-P."/>
            <person name="Eisen J.A."/>
        </authorList>
    </citation>
    <scope>NUCLEOTIDE SEQUENCE [LARGE SCALE GENOMIC DNA]</scope>
    <source>
        <strain evidence="4">DSM 5692</strain>
    </source>
</reference>
<dbReference type="STRING" id="485915.Dret_1017"/>
<feature type="transmembrane region" description="Helical" evidence="2">
    <location>
        <begin position="121"/>
        <end position="139"/>
    </location>
</feature>
<evidence type="ECO:0008006" key="5">
    <source>
        <dbReference type="Google" id="ProtNLM"/>
    </source>
</evidence>
<proteinExistence type="predicted"/>
<dbReference type="EMBL" id="CP001734">
    <property type="protein sequence ID" value="ACV68305.1"/>
    <property type="molecule type" value="Genomic_DNA"/>
</dbReference>
<dbReference type="AlphaFoldDB" id="C8X1K8"/>
<accession>C8X1K8</accession>
<dbReference type="Proteomes" id="UP000001052">
    <property type="component" value="Chromosome"/>
</dbReference>
<feature type="region of interest" description="Disordered" evidence="1">
    <location>
        <begin position="1"/>
        <end position="27"/>
    </location>
</feature>
<protein>
    <recommendedName>
        <fullName evidence="5">CHASE2 domain-containing protein</fullName>
    </recommendedName>
</protein>
<sequence>MSFGPSEFVSQMSQPDPEKSSGNEGDGQRIQHNIWLREQGERGNALAFFFPQRVEKIKGAHGRSQVQFQANGYGNSFVKEYVTVLGDIFSNSYVLHWKGGLLVALFLITILSLSNKIKTNVFLRSSIFLFLILIFIFIYENIFIYLNYIEHIFYLTWISIIVVFLFIKNQIQKKEKDVAVDLAIKIGMQPQKKILFDSTWAQIYKLTRNVVCVEKSVFFEVEPGKSVLFEVPSMEGSSGDIEERRRDYARMPYQAALQQGSGVQVEGFFRNLSPGEREYLIPLLYGSRLLGFWAYTVLPSGPLAINTLQQVANATAREVAAFLAQSSNPPVRQYLPWLRPQPLANLTYQQRGGNGLPAIIDSAAQRITLQNALLKGVDVGLIAYDVFGNFLFVNERMQEWFRQWSLAWSELSPPALLAWLGGMETWRAYAKVDQVILEQESQQIYAEKQCQSTIYLHPIFEEDTPSLEKRYTPFSLRGVLFEVHRYSASIKKENV</sequence>
<dbReference type="KEGG" id="drt:Dret_1017"/>
<name>C8X1K8_DESRD</name>
<organism evidence="3 4">
    <name type="scientific">Desulfohalobium retbaense (strain ATCC 49708 / DSM 5692 / JCM 16813 / HR100)</name>
    <dbReference type="NCBI Taxonomy" id="485915"/>
    <lineage>
        <taxon>Bacteria</taxon>
        <taxon>Pseudomonadati</taxon>
        <taxon>Thermodesulfobacteriota</taxon>
        <taxon>Desulfovibrionia</taxon>
        <taxon>Desulfovibrionales</taxon>
        <taxon>Desulfohalobiaceae</taxon>
        <taxon>Desulfohalobium</taxon>
    </lineage>
</organism>
<gene>
    <name evidence="3" type="ordered locus">Dret_1017</name>
</gene>
<dbReference type="eggNOG" id="COG4252">
    <property type="taxonomic scope" value="Bacteria"/>
</dbReference>
<feature type="compositionally biased region" description="Basic and acidic residues" evidence="1">
    <location>
        <begin position="16"/>
        <end position="27"/>
    </location>
</feature>
<dbReference type="HOGENOM" id="CLU_550661_0_0_7"/>
<evidence type="ECO:0000256" key="1">
    <source>
        <dbReference type="SAM" id="MobiDB-lite"/>
    </source>
</evidence>
<keyword evidence="2" id="KW-0472">Membrane</keyword>
<feature type="transmembrane region" description="Helical" evidence="2">
    <location>
        <begin position="145"/>
        <end position="167"/>
    </location>
</feature>
<evidence type="ECO:0000256" key="2">
    <source>
        <dbReference type="SAM" id="Phobius"/>
    </source>
</evidence>
<keyword evidence="2" id="KW-0812">Transmembrane</keyword>
<keyword evidence="2" id="KW-1133">Transmembrane helix</keyword>
<evidence type="ECO:0000313" key="4">
    <source>
        <dbReference type="Proteomes" id="UP000001052"/>
    </source>
</evidence>
<keyword evidence="4" id="KW-1185">Reference proteome</keyword>
<evidence type="ECO:0000313" key="3">
    <source>
        <dbReference type="EMBL" id="ACV68305.1"/>
    </source>
</evidence>
<feature type="transmembrane region" description="Helical" evidence="2">
    <location>
        <begin position="95"/>
        <end position="114"/>
    </location>
</feature>
<reference evidence="3 4" key="2">
    <citation type="journal article" date="2010" name="Stand. Genomic Sci.">
        <title>Complete genome sequence of Desulfohalobium retbaense type strain (HR(100)).</title>
        <authorList>
            <person name="Spring S."/>
            <person name="Nolan M."/>
            <person name="Lapidus A."/>
            <person name="Glavina Del Rio T."/>
            <person name="Copeland A."/>
            <person name="Tice H."/>
            <person name="Cheng J.F."/>
            <person name="Lucas S."/>
            <person name="Land M."/>
            <person name="Chen F."/>
            <person name="Bruce D."/>
            <person name="Goodwin L."/>
            <person name="Pitluck S."/>
            <person name="Ivanova N."/>
            <person name="Mavromatis K."/>
            <person name="Mikhailova N."/>
            <person name="Pati A."/>
            <person name="Chen A."/>
            <person name="Palaniappan K."/>
            <person name="Hauser L."/>
            <person name="Chang Y.J."/>
            <person name="Jeffries C.D."/>
            <person name="Munk C."/>
            <person name="Kiss H."/>
            <person name="Chain P."/>
            <person name="Han C."/>
            <person name="Brettin T."/>
            <person name="Detter J.C."/>
            <person name="Schuler E."/>
            <person name="Goker M."/>
            <person name="Rohde M."/>
            <person name="Bristow J."/>
            <person name="Eisen J.A."/>
            <person name="Markowitz V."/>
            <person name="Hugenholtz P."/>
            <person name="Kyrpides N.C."/>
            <person name="Klenk H.P."/>
        </authorList>
    </citation>
    <scope>NUCLEOTIDE SEQUENCE [LARGE SCALE GENOMIC DNA]</scope>
    <source>
        <strain evidence="3 4">DSM 5692</strain>
    </source>
</reference>